<evidence type="ECO:0000313" key="4">
    <source>
        <dbReference type="Proteomes" id="UP000649617"/>
    </source>
</evidence>
<dbReference type="OrthoDB" id="410548at2759"/>
<feature type="transmembrane region" description="Helical" evidence="1">
    <location>
        <begin position="103"/>
        <end position="121"/>
    </location>
</feature>
<feature type="transmembrane region" description="Helical" evidence="1">
    <location>
        <begin position="152"/>
        <end position="173"/>
    </location>
</feature>
<keyword evidence="2" id="KW-0732">Signal</keyword>
<evidence type="ECO:0000313" key="3">
    <source>
        <dbReference type="EMBL" id="CAE7408034.1"/>
    </source>
</evidence>
<proteinExistence type="predicted"/>
<name>A0A812QWI3_SYMPI</name>
<keyword evidence="1" id="KW-0812">Transmembrane</keyword>
<keyword evidence="1" id="KW-1133">Transmembrane helix</keyword>
<feature type="transmembrane region" description="Helical" evidence="1">
    <location>
        <begin position="185"/>
        <end position="209"/>
    </location>
</feature>
<organism evidence="3 4">
    <name type="scientific">Symbiodinium pilosum</name>
    <name type="common">Dinoflagellate</name>
    <dbReference type="NCBI Taxonomy" id="2952"/>
    <lineage>
        <taxon>Eukaryota</taxon>
        <taxon>Sar</taxon>
        <taxon>Alveolata</taxon>
        <taxon>Dinophyceae</taxon>
        <taxon>Suessiales</taxon>
        <taxon>Symbiodiniaceae</taxon>
        <taxon>Symbiodinium</taxon>
    </lineage>
</organism>
<feature type="non-terminal residue" evidence="3">
    <location>
        <position position="1"/>
    </location>
</feature>
<feature type="signal peptide" evidence="2">
    <location>
        <begin position="1"/>
        <end position="16"/>
    </location>
</feature>
<dbReference type="InterPro" id="IPR035897">
    <property type="entry name" value="Toll_tir_struct_dom_sf"/>
</dbReference>
<evidence type="ECO:0000256" key="2">
    <source>
        <dbReference type="SAM" id="SignalP"/>
    </source>
</evidence>
<feature type="transmembrane region" description="Helical" evidence="1">
    <location>
        <begin position="47"/>
        <end position="72"/>
    </location>
</feature>
<dbReference type="Proteomes" id="UP000649617">
    <property type="component" value="Unassembled WGS sequence"/>
</dbReference>
<dbReference type="SUPFAM" id="SSF52200">
    <property type="entry name" value="Toll/Interleukin receptor TIR domain"/>
    <property type="match status" value="1"/>
</dbReference>
<dbReference type="EMBL" id="CAJNIZ010018263">
    <property type="protein sequence ID" value="CAE7408034.1"/>
    <property type="molecule type" value="Genomic_DNA"/>
</dbReference>
<feature type="chain" id="PRO_5032883244" description="TIR domain-containing protein" evidence="2">
    <location>
        <begin position="17"/>
        <end position="404"/>
    </location>
</feature>
<evidence type="ECO:0000256" key="1">
    <source>
        <dbReference type="SAM" id="Phobius"/>
    </source>
</evidence>
<feature type="transmembrane region" description="Helical" evidence="1">
    <location>
        <begin position="127"/>
        <end position="145"/>
    </location>
</feature>
<accession>A0A812QWI3</accession>
<protein>
    <recommendedName>
        <fullName evidence="5">TIR domain-containing protein</fullName>
    </recommendedName>
</protein>
<evidence type="ECO:0008006" key="5">
    <source>
        <dbReference type="Google" id="ProtNLM"/>
    </source>
</evidence>
<dbReference type="AlphaFoldDB" id="A0A812QWI3"/>
<comment type="caution">
    <text evidence="3">The sequence shown here is derived from an EMBL/GenBank/DDBJ whole genome shotgun (WGS) entry which is preliminary data.</text>
</comment>
<keyword evidence="1" id="KW-0472">Membrane</keyword>
<gene>
    <name evidence="3" type="ORF">SPIL2461_LOCUS10065</name>
</gene>
<reference evidence="3" key="1">
    <citation type="submission" date="2021-02" db="EMBL/GenBank/DDBJ databases">
        <authorList>
            <person name="Dougan E. K."/>
            <person name="Rhodes N."/>
            <person name="Thang M."/>
            <person name="Chan C."/>
        </authorList>
    </citation>
    <scope>NUCLEOTIDE SEQUENCE</scope>
</reference>
<sequence length="404" mass="44718">MLGSLALLFFIAFCTAALEPFQCQPHPNGSSTMASNIGALCNFTGEHFDLCLIGGLLAILPAGFLTLALWVIRELPRRRLAADERFVRTFSFMVLRFRPGCEAFAVFNMVRNAMFAFAPVIPLPSASLLLIYVLLYATAVVVVLVRPWRFSWAAYTEVLLCGVFLVVLFQGTFLVPQTGADSGPPMVMCSIAIGLLLPGLALISLASVVQHVRHKYRKQFHFFLSHQKKASGSLARLLKMELREAFLDADNLTDLTQLLPILTEQVETLVLLASPSVLTRKWCLAELVTARFRGISTVMVKLPDFFLPTEEHIQSFEKTVPDILDLQAFGIGMADVTGTLRWLRAVSTLSLSQRLEEMDEILDHLRLTKGKANASNDSAPKLTDSDRVILADQDPQPVLTLPVE</sequence>
<keyword evidence="4" id="KW-1185">Reference proteome</keyword>